<dbReference type="InterPro" id="IPR052520">
    <property type="entry name" value="ATL_DNA_repair"/>
</dbReference>
<dbReference type="GO" id="GO:0003824">
    <property type="term" value="F:catalytic activity"/>
    <property type="evidence" value="ECO:0007669"/>
    <property type="project" value="InterPro"/>
</dbReference>
<dbReference type="EMBL" id="CP059404">
    <property type="protein sequence ID" value="QNE88698.1"/>
    <property type="molecule type" value="Genomic_DNA"/>
</dbReference>
<dbReference type="CDD" id="cd06445">
    <property type="entry name" value="ATase"/>
    <property type="match status" value="1"/>
</dbReference>
<organism evidence="3 4">
    <name type="scientific">Corynebacterium incognita</name>
    <dbReference type="NCBI Taxonomy" id="2754725"/>
    <lineage>
        <taxon>Bacteria</taxon>
        <taxon>Bacillati</taxon>
        <taxon>Actinomycetota</taxon>
        <taxon>Actinomycetes</taxon>
        <taxon>Mycobacteriales</taxon>
        <taxon>Corynebacteriaceae</taxon>
        <taxon>Corynebacterium</taxon>
    </lineage>
</organism>
<dbReference type="AlphaFoldDB" id="A0A7G7CM82"/>
<protein>
    <submittedName>
        <fullName evidence="3">MGMT family protein</fullName>
    </submittedName>
</protein>
<dbReference type="PANTHER" id="PTHR42942">
    <property type="entry name" value="6-O-METHYLGUANINE DNA METHYLTRANSFERASE"/>
    <property type="match status" value="1"/>
</dbReference>
<keyword evidence="1" id="KW-0227">DNA damage</keyword>
<sequence length="131" mass="14240">MRGRGRPGGRAARVRRPAEPLGFPVDEEAVRRVLDVVGRIPPGNVSSYGEVAKAAGVGARYVGRVLRERGDTVAWWRVVRVDGSSHDLDRAAAHWDREGIPRAGRAGERVAMERAALDSHELTQKPSNAQA</sequence>
<dbReference type="PANTHER" id="PTHR42942:SF1">
    <property type="entry name" value="ALKYLTRANSFERASE-LIKE PROTEIN 1"/>
    <property type="match status" value="1"/>
</dbReference>
<dbReference type="InterPro" id="IPR014048">
    <property type="entry name" value="MethylDNA_cys_MeTrfase_DNA-bd"/>
</dbReference>
<evidence type="ECO:0000259" key="2">
    <source>
        <dbReference type="Pfam" id="PF01035"/>
    </source>
</evidence>
<keyword evidence="4" id="KW-1185">Reference proteome</keyword>
<dbReference type="KEGG" id="cik:H0194_06175"/>
<dbReference type="SUPFAM" id="SSF46767">
    <property type="entry name" value="Methylated DNA-protein cysteine methyltransferase, C-terminal domain"/>
    <property type="match status" value="1"/>
</dbReference>
<gene>
    <name evidence="3" type="ORF">H0194_06175</name>
</gene>
<dbReference type="Pfam" id="PF01035">
    <property type="entry name" value="DNA_binding_1"/>
    <property type="match status" value="1"/>
</dbReference>
<dbReference type="InterPro" id="IPR036217">
    <property type="entry name" value="MethylDNA_cys_MeTrfase_DNAb"/>
</dbReference>
<proteinExistence type="predicted"/>
<dbReference type="Proteomes" id="UP000515743">
    <property type="component" value="Chromosome"/>
</dbReference>
<dbReference type="Gene3D" id="1.10.10.10">
    <property type="entry name" value="Winged helix-like DNA-binding domain superfamily/Winged helix DNA-binding domain"/>
    <property type="match status" value="1"/>
</dbReference>
<reference evidence="3 4" key="1">
    <citation type="submission" date="2020-07" db="EMBL/GenBank/DDBJ databases">
        <title>Complete genome and description of Corynebacterium incognita strain Marseille-Q3630 sp. nov.</title>
        <authorList>
            <person name="Boxberger M."/>
        </authorList>
    </citation>
    <scope>NUCLEOTIDE SEQUENCE [LARGE SCALE GENOMIC DNA]</scope>
    <source>
        <strain evidence="3 4">Marseille-Q3630</strain>
    </source>
</reference>
<accession>A0A7G7CM82</accession>
<evidence type="ECO:0000256" key="1">
    <source>
        <dbReference type="ARBA" id="ARBA00022763"/>
    </source>
</evidence>
<evidence type="ECO:0000313" key="3">
    <source>
        <dbReference type="EMBL" id="QNE88698.1"/>
    </source>
</evidence>
<name>A0A7G7CM82_9CORY</name>
<dbReference type="GO" id="GO:0006281">
    <property type="term" value="P:DNA repair"/>
    <property type="evidence" value="ECO:0007669"/>
    <property type="project" value="InterPro"/>
</dbReference>
<dbReference type="InterPro" id="IPR036388">
    <property type="entry name" value="WH-like_DNA-bd_sf"/>
</dbReference>
<feature type="domain" description="Methylated-DNA-[protein]-cysteine S-methyltransferase DNA binding" evidence="2">
    <location>
        <begin position="31"/>
        <end position="86"/>
    </location>
</feature>
<evidence type="ECO:0000313" key="4">
    <source>
        <dbReference type="Proteomes" id="UP000515743"/>
    </source>
</evidence>